<protein>
    <submittedName>
        <fullName evidence="5">Uncharacterized protein</fullName>
    </submittedName>
</protein>
<feature type="region of interest" description="Disordered" evidence="4">
    <location>
        <begin position="215"/>
        <end position="249"/>
    </location>
</feature>
<accession>A0A2N1JBC2</accession>
<evidence type="ECO:0000313" key="6">
    <source>
        <dbReference type="Proteomes" id="UP000232875"/>
    </source>
</evidence>
<reference evidence="5 6" key="1">
    <citation type="submission" date="2017-10" db="EMBL/GenBank/DDBJ databases">
        <title>A novel species of cold-tolerant Malassezia isolated from bats.</title>
        <authorList>
            <person name="Lorch J.M."/>
            <person name="Palmer J.M."/>
            <person name="Vanderwolf K.J."/>
            <person name="Schmidt K.Z."/>
            <person name="Verant M.L."/>
            <person name="Weller T.J."/>
            <person name="Blehert D.S."/>
        </authorList>
    </citation>
    <scope>NUCLEOTIDE SEQUENCE [LARGE SCALE GENOMIC DNA]</scope>
    <source>
        <strain evidence="5 6">NWHC:44797-103</strain>
    </source>
</reference>
<evidence type="ECO:0000256" key="2">
    <source>
        <dbReference type="ARBA" id="ARBA00023054"/>
    </source>
</evidence>
<keyword evidence="2 3" id="KW-0175">Coiled coil</keyword>
<feature type="coiled-coil region" evidence="3">
    <location>
        <begin position="111"/>
        <end position="138"/>
    </location>
</feature>
<dbReference type="PANTHER" id="PTHR12499">
    <property type="entry name" value="OPTIC ATROPHY 3 PROTEIN OPA3"/>
    <property type="match status" value="1"/>
</dbReference>
<evidence type="ECO:0000256" key="4">
    <source>
        <dbReference type="SAM" id="MobiDB-lite"/>
    </source>
</evidence>
<dbReference type="EMBL" id="KZ454990">
    <property type="protein sequence ID" value="PKI83843.1"/>
    <property type="molecule type" value="Genomic_DNA"/>
</dbReference>
<dbReference type="PANTHER" id="PTHR12499:SF0">
    <property type="entry name" value="OPTIC ATROPHY 3 PROTEIN"/>
    <property type="match status" value="1"/>
</dbReference>
<evidence type="ECO:0000256" key="3">
    <source>
        <dbReference type="SAM" id="Coils"/>
    </source>
</evidence>
<keyword evidence="6" id="KW-1185">Reference proteome</keyword>
<feature type="compositionally biased region" description="Basic and acidic residues" evidence="4">
    <location>
        <begin position="225"/>
        <end position="247"/>
    </location>
</feature>
<dbReference type="GO" id="GO:0019216">
    <property type="term" value="P:regulation of lipid metabolic process"/>
    <property type="evidence" value="ECO:0007669"/>
    <property type="project" value="TreeGrafter"/>
</dbReference>
<evidence type="ECO:0000256" key="1">
    <source>
        <dbReference type="ARBA" id="ARBA00007584"/>
    </source>
</evidence>
<dbReference type="Pfam" id="PF07047">
    <property type="entry name" value="OPA3"/>
    <property type="match status" value="1"/>
</dbReference>
<proteinExistence type="inferred from homology"/>
<dbReference type="AlphaFoldDB" id="A0A2N1JBC2"/>
<dbReference type="Proteomes" id="UP000232875">
    <property type="component" value="Unassembled WGS sequence"/>
</dbReference>
<sequence>MASVKIANLAIKTLSKPIAVSLKHQATRHESFRKVRSMSTGHLHQFCISIAQWMHRMENRLKNNLAIGSDTIKTRPLNDAKAIANGANLMSEAFLFFVAVSLIIGESYRSRRSASNKRDEIREEVNQLRQKVEAMSQGGNNDAVPLKLEDTLLRDYGLPTNGPHVGPPGIVEMLKRIYALEESTVLLWSLADDHGWLDNANASKSLEWALGVRHGSPRRIQTSTKEGDAEQKGEEGEEHAPDTESHSKLWRQSSLAEFCLHLAERRSPVLAPPIDTKQTTETSLVWTAPSAWLQQIFSRTIEHAQPLFQQMFMSPFS</sequence>
<dbReference type="OrthoDB" id="2129069at2759"/>
<dbReference type="GO" id="GO:0005739">
    <property type="term" value="C:mitochondrion"/>
    <property type="evidence" value="ECO:0007669"/>
    <property type="project" value="TreeGrafter"/>
</dbReference>
<comment type="similarity">
    <text evidence="1">Belongs to the OPA3 family.</text>
</comment>
<gene>
    <name evidence="5" type="ORF">MVES_001887</name>
</gene>
<dbReference type="InterPro" id="IPR010754">
    <property type="entry name" value="OPA3-like"/>
</dbReference>
<evidence type="ECO:0000313" key="5">
    <source>
        <dbReference type="EMBL" id="PKI83843.1"/>
    </source>
</evidence>
<name>A0A2N1JBC2_9BASI</name>
<organism evidence="5 6">
    <name type="scientific">Malassezia vespertilionis</name>
    <dbReference type="NCBI Taxonomy" id="2020962"/>
    <lineage>
        <taxon>Eukaryota</taxon>
        <taxon>Fungi</taxon>
        <taxon>Dikarya</taxon>
        <taxon>Basidiomycota</taxon>
        <taxon>Ustilaginomycotina</taxon>
        <taxon>Malasseziomycetes</taxon>
        <taxon>Malasseziales</taxon>
        <taxon>Malasseziaceae</taxon>
        <taxon>Malassezia</taxon>
    </lineage>
</organism>